<feature type="compositionally biased region" description="Basic residues" evidence="1">
    <location>
        <begin position="88"/>
        <end position="114"/>
    </location>
</feature>
<gene>
    <name evidence="2" type="ORF">PVAND_007661</name>
</gene>
<accession>A0A9J6C706</accession>
<dbReference type="Proteomes" id="UP001107558">
    <property type="component" value="Chromosome 2"/>
</dbReference>
<protein>
    <submittedName>
        <fullName evidence="2">Uncharacterized protein</fullName>
    </submittedName>
</protein>
<evidence type="ECO:0000313" key="2">
    <source>
        <dbReference type="EMBL" id="KAG5677948.1"/>
    </source>
</evidence>
<evidence type="ECO:0000313" key="3">
    <source>
        <dbReference type="Proteomes" id="UP001107558"/>
    </source>
</evidence>
<name>A0A9J6C706_POLVA</name>
<reference evidence="2" key="1">
    <citation type="submission" date="2021-03" db="EMBL/GenBank/DDBJ databases">
        <title>Chromosome level genome of the anhydrobiotic midge Polypedilum vanderplanki.</title>
        <authorList>
            <person name="Yoshida Y."/>
            <person name="Kikawada T."/>
            <person name="Gusev O."/>
        </authorList>
    </citation>
    <scope>NUCLEOTIDE SEQUENCE</scope>
    <source>
        <strain evidence="2">NIAS01</strain>
        <tissue evidence="2">Whole body or cell culture</tissue>
    </source>
</reference>
<dbReference type="EMBL" id="JADBJN010000002">
    <property type="protein sequence ID" value="KAG5677948.1"/>
    <property type="molecule type" value="Genomic_DNA"/>
</dbReference>
<keyword evidence="3" id="KW-1185">Reference proteome</keyword>
<feature type="region of interest" description="Disordered" evidence="1">
    <location>
        <begin position="84"/>
        <end position="136"/>
    </location>
</feature>
<sequence>MLYQLHDDDTKQENALLANFNPLSFILNQKASSRTAANAEVKIKIPKTTELRFFLVELDLNSDRKNVLATKKISRASCAMQYDGNNNAKKKGKTFNFERRKRRIDSSRQKRRLNPKYLHNESKRDKSTQQKRREDPEYLRINYRKIIRLGDLDVN</sequence>
<organism evidence="2 3">
    <name type="scientific">Polypedilum vanderplanki</name>
    <name type="common">Sleeping chironomid midge</name>
    <dbReference type="NCBI Taxonomy" id="319348"/>
    <lineage>
        <taxon>Eukaryota</taxon>
        <taxon>Metazoa</taxon>
        <taxon>Ecdysozoa</taxon>
        <taxon>Arthropoda</taxon>
        <taxon>Hexapoda</taxon>
        <taxon>Insecta</taxon>
        <taxon>Pterygota</taxon>
        <taxon>Neoptera</taxon>
        <taxon>Endopterygota</taxon>
        <taxon>Diptera</taxon>
        <taxon>Nematocera</taxon>
        <taxon>Chironomoidea</taxon>
        <taxon>Chironomidae</taxon>
        <taxon>Chironominae</taxon>
        <taxon>Polypedilum</taxon>
        <taxon>Polypedilum</taxon>
    </lineage>
</organism>
<proteinExistence type="predicted"/>
<evidence type="ECO:0000256" key="1">
    <source>
        <dbReference type="SAM" id="MobiDB-lite"/>
    </source>
</evidence>
<comment type="caution">
    <text evidence="2">The sequence shown here is derived from an EMBL/GenBank/DDBJ whole genome shotgun (WGS) entry which is preliminary data.</text>
</comment>
<feature type="compositionally biased region" description="Basic and acidic residues" evidence="1">
    <location>
        <begin position="118"/>
        <end position="136"/>
    </location>
</feature>
<dbReference type="AlphaFoldDB" id="A0A9J6C706"/>